<organism evidence="2">
    <name type="scientific">Chlamydomonas euryale</name>
    <dbReference type="NCBI Taxonomy" id="1486919"/>
    <lineage>
        <taxon>Eukaryota</taxon>
        <taxon>Viridiplantae</taxon>
        <taxon>Chlorophyta</taxon>
        <taxon>core chlorophytes</taxon>
        <taxon>Chlorophyceae</taxon>
        <taxon>CS clade</taxon>
        <taxon>Chlamydomonadales</taxon>
        <taxon>Chlamydomonadaceae</taxon>
        <taxon>Chlamydomonas</taxon>
    </lineage>
</organism>
<sequence>MAQKEEEGPGGPPPPAAQSELVLAGTAGDQTERFNCPHPGCNRSFAELWRLKVHYRAPPDVRGSGKERGHGTELAFCPKCNRDLKPGKHHVGCSAGKSTTRTATRKKPKREASELSGKGKSKSEAGGGPGREKAPRLSEGAVEDGSRPSTVLMHNGLPISTHQPHGQPAYYICAPGPNGMAVWQGVPGGYGAHGGAPHGMMPIMPSMPGLPMMLPGGTMPPTPPGQDSAPPPPNGSGTSASPAGFAGNGGETAMPLSTVFDSDDEASMMRIPSPPPLPDDWDAVAQPSSLFDFSQFQHRMPGSQPMMQGANKLVKDSTQEACDLADANVVYETQDDGDLMKLLFGVADEMPTMATIHLHKFPSASQPQMQIPDEGSPSTAKQVVRHSWHGGDSMSCKRAPYDPVFDSLKEEMQLLDSAEPGPMHPNDAAHHDFSNSHHDTTGPFPGKDIADPSINQLLNGDSLSLLGATDSPGFGGLLETS</sequence>
<dbReference type="EMBL" id="HBEC01015341">
    <property type="protein sequence ID" value="CAD8287090.1"/>
    <property type="molecule type" value="Transcribed_RNA"/>
</dbReference>
<gene>
    <name evidence="2" type="ORF">CEUR00632_LOCUS7128</name>
</gene>
<evidence type="ECO:0000256" key="1">
    <source>
        <dbReference type="SAM" id="MobiDB-lite"/>
    </source>
</evidence>
<feature type="region of interest" description="Disordered" evidence="1">
    <location>
        <begin position="1"/>
        <end position="38"/>
    </location>
</feature>
<feature type="region of interest" description="Disordered" evidence="1">
    <location>
        <begin position="212"/>
        <end position="257"/>
    </location>
</feature>
<evidence type="ECO:0000313" key="2">
    <source>
        <dbReference type="EMBL" id="CAD8287090.1"/>
    </source>
</evidence>
<proteinExistence type="predicted"/>
<feature type="compositionally biased region" description="Basic and acidic residues" evidence="1">
    <location>
        <begin position="427"/>
        <end position="440"/>
    </location>
</feature>
<feature type="region of interest" description="Disordered" evidence="1">
    <location>
        <begin position="87"/>
        <end position="160"/>
    </location>
</feature>
<name>A0A7R9V732_9CHLO</name>
<reference evidence="2" key="1">
    <citation type="submission" date="2021-01" db="EMBL/GenBank/DDBJ databases">
        <authorList>
            <person name="Corre E."/>
            <person name="Pelletier E."/>
            <person name="Niang G."/>
            <person name="Scheremetjew M."/>
            <person name="Finn R."/>
            <person name="Kale V."/>
            <person name="Holt S."/>
            <person name="Cochrane G."/>
            <person name="Meng A."/>
            <person name="Brown T."/>
            <person name="Cohen L."/>
        </authorList>
    </citation>
    <scope>NUCLEOTIDE SEQUENCE</scope>
    <source>
        <strain evidence="2">CCMP219</strain>
    </source>
</reference>
<dbReference type="Gene3D" id="3.30.160.60">
    <property type="entry name" value="Classic Zinc Finger"/>
    <property type="match status" value="1"/>
</dbReference>
<dbReference type="AlphaFoldDB" id="A0A7R9V732"/>
<feature type="region of interest" description="Disordered" evidence="1">
    <location>
        <begin position="417"/>
        <end position="453"/>
    </location>
</feature>
<feature type="compositionally biased region" description="Pro residues" evidence="1">
    <location>
        <begin position="218"/>
        <end position="234"/>
    </location>
</feature>
<accession>A0A7R9V732</accession>
<protein>
    <submittedName>
        <fullName evidence="2">Uncharacterized protein</fullName>
    </submittedName>
</protein>